<dbReference type="PANTHER" id="PTHR30093:SF44">
    <property type="entry name" value="TYPE II SECRETION SYSTEM CORE PROTEIN G"/>
    <property type="match status" value="1"/>
</dbReference>
<dbReference type="Pfam" id="PF07963">
    <property type="entry name" value="N_methyl"/>
    <property type="match status" value="1"/>
</dbReference>
<dbReference type="GO" id="GO:0015627">
    <property type="term" value="C:type II protein secretion system complex"/>
    <property type="evidence" value="ECO:0007669"/>
    <property type="project" value="InterPro"/>
</dbReference>
<evidence type="ECO:0008006" key="9">
    <source>
        <dbReference type="Google" id="ProtNLM"/>
    </source>
</evidence>
<dbReference type="Proteomes" id="UP000196368">
    <property type="component" value="Unassembled WGS sequence"/>
</dbReference>
<keyword evidence="5 6" id="KW-0472">Membrane</keyword>
<feature type="transmembrane region" description="Helical" evidence="6">
    <location>
        <begin position="47"/>
        <end position="68"/>
    </location>
</feature>
<dbReference type="InterPro" id="IPR000983">
    <property type="entry name" value="Bac_GSPG_pilin"/>
</dbReference>
<dbReference type="InterPro" id="IPR045584">
    <property type="entry name" value="Pilin-like"/>
</dbReference>
<protein>
    <recommendedName>
        <fullName evidence="9">Type II secretion system protein GspG C-terminal domain-containing protein</fullName>
    </recommendedName>
</protein>
<dbReference type="PRINTS" id="PR00813">
    <property type="entry name" value="BCTERIALGSPG"/>
</dbReference>
<dbReference type="AlphaFoldDB" id="A0A1Y4DCL7"/>
<evidence type="ECO:0000256" key="3">
    <source>
        <dbReference type="ARBA" id="ARBA00022692"/>
    </source>
</evidence>
<sequence>MNICSYIIIIIVFNFFKHFIFILSRERKIVYYLGSNLQKGVYMNKQGFTLIEILVVVLIIGILSAIALPQYESAVEKSRMSEALINLKAITDASQRYFQANPNEGIIDHKNKIADVDLRGGTWDNSGKVYTTDLFRYELGTASLGRTVAYRSDNLANAKNSYIYYVWQLPDLGQGGTLKGCSVGREDPEIGEQMCKFFLGM</sequence>
<feature type="transmembrane region" description="Helical" evidence="6">
    <location>
        <begin position="6"/>
        <end position="26"/>
    </location>
</feature>
<name>A0A1Y4DCL7_9BACT</name>
<evidence type="ECO:0000256" key="4">
    <source>
        <dbReference type="ARBA" id="ARBA00022989"/>
    </source>
</evidence>
<dbReference type="EMBL" id="NFJD01000002">
    <property type="protein sequence ID" value="OUO56847.1"/>
    <property type="molecule type" value="Genomic_DNA"/>
</dbReference>
<reference evidence="8" key="1">
    <citation type="submission" date="2017-04" db="EMBL/GenBank/DDBJ databases">
        <title>Function of individual gut microbiota members based on whole genome sequencing of pure cultures obtained from chicken caecum.</title>
        <authorList>
            <person name="Medvecky M."/>
            <person name="Cejkova D."/>
            <person name="Polansky O."/>
            <person name="Karasova D."/>
            <person name="Kubasova T."/>
            <person name="Cizek A."/>
            <person name="Rychlik I."/>
        </authorList>
    </citation>
    <scope>NUCLEOTIDE SEQUENCE [LARGE SCALE GENOMIC DNA]</scope>
    <source>
        <strain evidence="8">An273</strain>
    </source>
</reference>
<gene>
    <name evidence="7" type="ORF">B5F75_03100</name>
</gene>
<accession>A0A1Y4DCL7</accession>
<evidence type="ECO:0000256" key="6">
    <source>
        <dbReference type="SAM" id="Phobius"/>
    </source>
</evidence>
<dbReference type="PROSITE" id="PS00409">
    <property type="entry name" value="PROKAR_NTER_METHYL"/>
    <property type="match status" value="1"/>
</dbReference>
<evidence type="ECO:0000256" key="5">
    <source>
        <dbReference type="ARBA" id="ARBA00023136"/>
    </source>
</evidence>
<evidence type="ECO:0000256" key="1">
    <source>
        <dbReference type="ARBA" id="ARBA00004167"/>
    </source>
</evidence>
<dbReference type="GO" id="GO:0016020">
    <property type="term" value="C:membrane"/>
    <property type="evidence" value="ECO:0007669"/>
    <property type="project" value="UniProtKB-SubCell"/>
</dbReference>
<proteinExistence type="predicted"/>
<dbReference type="GO" id="GO:0015628">
    <property type="term" value="P:protein secretion by the type II secretion system"/>
    <property type="evidence" value="ECO:0007669"/>
    <property type="project" value="InterPro"/>
</dbReference>
<keyword evidence="8" id="KW-1185">Reference proteome</keyword>
<dbReference type="SUPFAM" id="SSF54523">
    <property type="entry name" value="Pili subunits"/>
    <property type="match status" value="1"/>
</dbReference>
<dbReference type="PANTHER" id="PTHR30093">
    <property type="entry name" value="GENERAL SECRETION PATHWAY PROTEIN G"/>
    <property type="match status" value="1"/>
</dbReference>
<evidence type="ECO:0000313" key="7">
    <source>
        <dbReference type="EMBL" id="OUO56847.1"/>
    </source>
</evidence>
<dbReference type="Gene3D" id="3.30.700.10">
    <property type="entry name" value="Glycoprotein, Type 4 Pilin"/>
    <property type="match status" value="1"/>
</dbReference>
<keyword evidence="3 6" id="KW-0812">Transmembrane</keyword>
<comment type="caution">
    <text evidence="7">The sequence shown here is derived from an EMBL/GenBank/DDBJ whole genome shotgun (WGS) entry which is preliminary data.</text>
</comment>
<dbReference type="InterPro" id="IPR012902">
    <property type="entry name" value="N_methyl_site"/>
</dbReference>
<comment type="subcellular location">
    <subcellularLocation>
        <location evidence="1">Membrane</location>
        <topology evidence="1">Single-pass membrane protein</topology>
    </subcellularLocation>
</comment>
<keyword evidence="2" id="KW-0488">Methylation</keyword>
<organism evidence="7 8">
    <name type="scientific">Candidatus Avelusimicrobium gallicola</name>
    <dbReference type="NCBI Taxonomy" id="2562704"/>
    <lineage>
        <taxon>Bacteria</taxon>
        <taxon>Pseudomonadati</taxon>
        <taxon>Elusimicrobiota</taxon>
        <taxon>Elusimicrobia</taxon>
        <taxon>Elusimicrobiales</taxon>
        <taxon>Elusimicrobiaceae</taxon>
        <taxon>Candidatus Avelusimicrobium</taxon>
    </lineage>
</organism>
<dbReference type="NCBIfam" id="TIGR02532">
    <property type="entry name" value="IV_pilin_GFxxxE"/>
    <property type="match status" value="1"/>
</dbReference>
<keyword evidence="4 6" id="KW-1133">Transmembrane helix</keyword>
<evidence type="ECO:0000313" key="8">
    <source>
        <dbReference type="Proteomes" id="UP000196368"/>
    </source>
</evidence>
<evidence type="ECO:0000256" key="2">
    <source>
        <dbReference type="ARBA" id="ARBA00022481"/>
    </source>
</evidence>